<dbReference type="PANTHER" id="PTHR47371:SF3">
    <property type="entry name" value="PHOSPHOGLYCEROL TRANSFERASE I"/>
    <property type="match status" value="1"/>
</dbReference>
<evidence type="ECO:0000313" key="8">
    <source>
        <dbReference type="EMBL" id="KPC52073.1"/>
    </source>
</evidence>
<sequence length="574" mass="64983">MRILSPAALLAPGWQRVRPLVVPPWLERVWPRVSPIAPFVAVVALRFLVDTEWDGARILFQLLLFFVLYAFLERWSAVAACIGLEGALANGSWIKEDATGEPLLTRDLFEVSQGAALTGYADWHLIGYVALTLLAVGYGLYRHPRIVSWRLLPALILPAMFFVRMDNPQRLDDYLTPQLLYALKTQYHSYNFRENARANGIIGHLFLNAETVPPPAHGPHNFYAAGELRQFDATEPDVFVILCESCFTTADARFKTPMLRLQDKGFTMTDMVSPVYGGGTAEAEFEVLTGLSSKVFPGIDYQNFANQYAEHAHTIVSHFDHAGYHTYGLHDYYSTFWKRNIVYPKFGFDETHFVDEMDWEEEGWPDDKLLYQKAMSLYDASPRTQKNMMFMATVMTHGKYDAANDDNGDGDYLKRLDTAITDMSVFVDQLQKSAAKRKRPLLIMVFGDHKPGITAVFHKDGVFGDDLFTSSGERNEDYRFNPRLTPEQLAVRGQIPVMIKYVGKAHKQLQPQLADNLRGKPLLCMPGQLAQVTPQQGNFFATLANVCNQMKGLPYGEHGWDAMFPTALYAERLF</sequence>
<dbReference type="Proteomes" id="UP000037939">
    <property type="component" value="Unassembled WGS sequence"/>
</dbReference>
<dbReference type="InterPro" id="IPR017850">
    <property type="entry name" value="Alkaline_phosphatase_core_sf"/>
</dbReference>
<dbReference type="STRING" id="857265.WG78_13475"/>
<name>A0A0N1JSF2_9NEIS</name>
<evidence type="ECO:0000256" key="3">
    <source>
        <dbReference type="ARBA" id="ARBA00022692"/>
    </source>
</evidence>
<dbReference type="OrthoDB" id="5363296at2"/>
<dbReference type="RefSeq" id="WP_053938340.1">
    <property type="nucleotide sequence ID" value="NZ_LAQT01000010.1"/>
</dbReference>
<keyword evidence="9" id="KW-1185">Reference proteome</keyword>
<dbReference type="Pfam" id="PF00884">
    <property type="entry name" value="Sulfatase"/>
    <property type="match status" value="1"/>
</dbReference>
<keyword evidence="2" id="KW-1003">Cell membrane</keyword>
<keyword evidence="3 6" id="KW-0812">Transmembrane</keyword>
<feature type="transmembrane region" description="Helical" evidence="6">
    <location>
        <begin position="123"/>
        <end position="141"/>
    </location>
</feature>
<dbReference type="InterPro" id="IPR050448">
    <property type="entry name" value="OpgB/LTA_synthase_biosynth"/>
</dbReference>
<dbReference type="InterPro" id="IPR000917">
    <property type="entry name" value="Sulfatase_N"/>
</dbReference>
<dbReference type="SUPFAM" id="SSF53649">
    <property type="entry name" value="Alkaline phosphatase-like"/>
    <property type="match status" value="1"/>
</dbReference>
<evidence type="ECO:0000256" key="2">
    <source>
        <dbReference type="ARBA" id="ARBA00022475"/>
    </source>
</evidence>
<evidence type="ECO:0000256" key="5">
    <source>
        <dbReference type="ARBA" id="ARBA00023136"/>
    </source>
</evidence>
<keyword evidence="5 6" id="KW-0472">Membrane</keyword>
<evidence type="ECO:0000259" key="7">
    <source>
        <dbReference type="Pfam" id="PF00884"/>
    </source>
</evidence>
<keyword evidence="4 6" id="KW-1133">Transmembrane helix</keyword>
<feature type="domain" description="Sulfatase N-terminal" evidence="7">
    <location>
        <begin position="250"/>
        <end position="455"/>
    </location>
</feature>
<comment type="subcellular location">
    <subcellularLocation>
        <location evidence="1">Cell membrane</location>
        <topology evidence="1">Multi-pass membrane protein</topology>
    </subcellularLocation>
</comment>
<gene>
    <name evidence="8" type="ORF">WG78_13475</name>
</gene>
<reference evidence="8 9" key="1">
    <citation type="submission" date="2015-07" db="EMBL/GenBank/DDBJ databases">
        <title>Draft genome sequence of the Amantichitinum ursilacus IGB-41, a new chitin-degrading bacterium.</title>
        <authorList>
            <person name="Kirstahler P."/>
            <person name="Guenther M."/>
            <person name="Grumaz C."/>
            <person name="Rupp S."/>
            <person name="Zibek S."/>
            <person name="Sohn K."/>
        </authorList>
    </citation>
    <scope>NUCLEOTIDE SEQUENCE [LARGE SCALE GENOMIC DNA]</scope>
    <source>
        <strain evidence="8 9">IGB-41</strain>
    </source>
</reference>
<evidence type="ECO:0000256" key="6">
    <source>
        <dbReference type="SAM" id="Phobius"/>
    </source>
</evidence>
<feature type="transmembrane region" description="Helical" evidence="6">
    <location>
        <begin position="29"/>
        <end position="49"/>
    </location>
</feature>
<proteinExistence type="predicted"/>
<evidence type="ECO:0000313" key="9">
    <source>
        <dbReference type="Proteomes" id="UP000037939"/>
    </source>
</evidence>
<dbReference type="GO" id="GO:0005886">
    <property type="term" value="C:plasma membrane"/>
    <property type="evidence" value="ECO:0007669"/>
    <property type="project" value="UniProtKB-SubCell"/>
</dbReference>
<dbReference type="AlphaFoldDB" id="A0A0N1JSF2"/>
<dbReference type="CDD" id="cd16015">
    <property type="entry name" value="LTA_synthase"/>
    <property type="match status" value="1"/>
</dbReference>
<dbReference type="Gene3D" id="3.40.720.10">
    <property type="entry name" value="Alkaline Phosphatase, subunit A"/>
    <property type="match status" value="1"/>
</dbReference>
<organism evidence="8 9">
    <name type="scientific">Amantichitinum ursilacus</name>
    <dbReference type="NCBI Taxonomy" id="857265"/>
    <lineage>
        <taxon>Bacteria</taxon>
        <taxon>Pseudomonadati</taxon>
        <taxon>Pseudomonadota</taxon>
        <taxon>Betaproteobacteria</taxon>
        <taxon>Neisseriales</taxon>
        <taxon>Chitinibacteraceae</taxon>
        <taxon>Amantichitinum</taxon>
    </lineage>
</organism>
<accession>A0A0N1JSF2</accession>
<dbReference type="PANTHER" id="PTHR47371">
    <property type="entry name" value="LIPOTEICHOIC ACID SYNTHASE"/>
    <property type="match status" value="1"/>
</dbReference>
<evidence type="ECO:0000256" key="4">
    <source>
        <dbReference type="ARBA" id="ARBA00022989"/>
    </source>
</evidence>
<comment type="caution">
    <text evidence="8">The sequence shown here is derived from an EMBL/GenBank/DDBJ whole genome shotgun (WGS) entry which is preliminary data.</text>
</comment>
<dbReference type="EMBL" id="LAQT01000010">
    <property type="protein sequence ID" value="KPC52073.1"/>
    <property type="molecule type" value="Genomic_DNA"/>
</dbReference>
<evidence type="ECO:0000256" key="1">
    <source>
        <dbReference type="ARBA" id="ARBA00004651"/>
    </source>
</evidence>
<feature type="transmembrane region" description="Helical" evidence="6">
    <location>
        <begin position="148"/>
        <end position="165"/>
    </location>
</feature>
<protein>
    <submittedName>
        <fullName evidence="8">Sulfatase</fullName>
    </submittedName>
</protein>